<evidence type="ECO:0000313" key="1">
    <source>
        <dbReference type="EMBL" id="CAJ2635051.1"/>
    </source>
</evidence>
<reference evidence="1" key="1">
    <citation type="submission" date="2023-10" db="EMBL/GenBank/DDBJ databases">
        <authorList>
            <person name="Rodriguez Cubillos JULIANA M."/>
            <person name="De Vega J."/>
        </authorList>
    </citation>
    <scope>NUCLEOTIDE SEQUENCE</scope>
</reference>
<comment type="caution">
    <text evidence="1">The sequence shown here is derived from an EMBL/GenBank/DDBJ whole genome shotgun (WGS) entry which is preliminary data.</text>
</comment>
<gene>
    <name evidence="1" type="ORF">MILVUS5_LOCUS5819</name>
</gene>
<organism evidence="1 2">
    <name type="scientific">Trifolium pratense</name>
    <name type="common">Red clover</name>
    <dbReference type="NCBI Taxonomy" id="57577"/>
    <lineage>
        <taxon>Eukaryota</taxon>
        <taxon>Viridiplantae</taxon>
        <taxon>Streptophyta</taxon>
        <taxon>Embryophyta</taxon>
        <taxon>Tracheophyta</taxon>
        <taxon>Spermatophyta</taxon>
        <taxon>Magnoliopsida</taxon>
        <taxon>eudicotyledons</taxon>
        <taxon>Gunneridae</taxon>
        <taxon>Pentapetalae</taxon>
        <taxon>rosids</taxon>
        <taxon>fabids</taxon>
        <taxon>Fabales</taxon>
        <taxon>Fabaceae</taxon>
        <taxon>Papilionoideae</taxon>
        <taxon>50 kb inversion clade</taxon>
        <taxon>NPAAA clade</taxon>
        <taxon>Hologalegina</taxon>
        <taxon>IRL clade</taxon>
        <taxon>Trifolieae</taxon>
        <taxon>Trifolium</taxon>
    </lineage>
</organism>
<dbReference type="Proteomes" id="UP001177021">
    <property type="component" value="Unassembled WGS sequence"/>
</dbReference>
<dbReference type="EMBL" id="CASHSV030000002">
    <property type="protein sequence ID" value="CAJ2635051.1"/>
    <property type="molecule type" value="Genomic_DNA"/>
</dbReference>
<evidence type="ECO:0000313" key="2">
    <source>
        <dbReference type="Proteomes" id="UP001177021"/>
    </source>
</evidence>
<sequence>MLKRRSGNKGEEHESVTEGIVQGGDGWRQEAQRDGEAEKNKGCCFSVTFHKLMVLISPIEKFNCHMSLIRMKTGG</sequence>
<proteinExistence type="predicted"/>
<accession>A0ACB0ISQ5</accession>
<keyword evidence="2" id="KW-1185">Reference proteome</keyword>
<protein>
    <submittedName>
        <fullName evidence="1">Uncharacterized protein</fullName>
    </submittedName>
</protein>
<name>A0ACB0ISQ5_TRIPR</name>